<evidence type="ECO:0000256" key="3">
    <source>
        <dbReference type="ARBA" id="ARBA00022801"/>
    </source>
</evidence>
<proteinExistence type="predicted"/>
<dbReference type="CDD" id="cd02696">
    <property type="entry name" value="MurNAc-LAA"/>
    <property type="match status" value="1"/>
</dbReference>
<protein>
    <recommendedName>
        <fullName evidence="2">N-acetylmuramoyl-L-alanine amidase</fullName>
        <ecNumber evidence="2">3.5.1.28</ecNumber>
    </recommendedName>
</protein>
<dbReference type="Proteomes" id="UP001526246">
    <property type="component" value="Unassembled WGS sequence"/>
</dbReference>
<dbReference type="PANTHER" id="PTHR30404:SF0">
    <property type="entry name" value="N-ACETYLMURAMOYL-L-ALANINE AMIDASE AMIC"/>
    <property type="match status" value="1"/>
</dbReference>
<comment type="caution">
    <text evidence="5">The sequence shown here is derived from an EMBL/GenBank/DDBJ whole genome shotgun (WGS) entry which is preliminary data.</text>
</comment>
<accession>A0ABT3JGR0</accession>
<sequence>MSLPVRTLVACAAALTAAACSRDSSDHGGAIPGAAQRGGLTVGLPDPLTDVAVTEARVPGRPLVVIDPGHGGRDPGAPGAASGVREKQLTLQVARELRARLARDGRVRVALTRDADRSLELDQRSDIARRLGADLFVSLHADSSTDTDARGASVYSLSEVASDVDAARMAAGQGTGAGRSAPAGSVPALLADLATRDSMNASADFALRLVGTAGRQVALRPEPHRFAAFRVLRRAEAPAVLVEMGYLSNAQDEAMLLDDRQRSRIVTALAQAIETELAIKAANR</sequence>
<dbReference type="EC" id="3.5.1.28" evidence="2"/>
<evidence type="ECO:0000256" key="2">
    <source>
        <dbReference type="ARBA" id="ARBA00011901"/>
    </source>
</evidence>
<dbReference type="EMBL" id="JAPDOB010000002">
    <property type="protein sequence ID" value="MCW3798273.1"/>
    <property type="molecule type" value="Genomic_DNA"/>
</dbReference>
<dbReference type="SMART" id="SM00646">
    <property type="entry name" value="Ami_3"/>
    <property type="match status" value="1"/>
</dbReference>
<keyword evidence="3" id="KW-0378">Hydrolase</keyword>
<reference evidence="5 6" key="1">
    <citation type="submission" date="2022-10" db="EMBL/GenBank/DDBJ databases">
        <title>Sphingomonas sp.</title>
        <authorList>
            <person name="Jin C."/>
        </authorList>
    </citation>
    <scope>NUCLEOTIDE SEQUENCE [LARGE SCALE GENOMIC DNA]</scope>
    <source>
        <strain evidence="5 6">BN140010</strain>
    </source>
</reference>
<dbReference type="PROSITE" id="PS51257">
    <property type="entry name" value="PROKAR_LIPOPROTEIN"/>
    <property type="match status" value="1"/>
</dbReference>
<comment type="catalytic activity">
    <reaction evidence="1">
        <text>Hydrolyzes the link between N-acetylmuramoyl residues and L-amino acid residues in certain cell-wall glycopeptides.</text>
        <dbReference type="EC" id="3.5.1.28"/>
    </reaction>
</comment>
<name>A0ABT3JGR0_9SPHN</name>
<dbReference type="PANTHER" id="PTHR30404">
    <property type="entry name" value="N-ACETYLMURAMOYL-L-ALANINE AMIDASE"/>
    <property type="match status" value="1"/>
</dbReference>
<keyword evidence="6" id="KW-1185">Reference proteome</keyword>
<dbReference type="SUPFAM" id="SSF53187">
    <property type="entry name" value="Zn-dependent exopeptidases"/>
    <property type="match status" value="1"/>
</dbReference>
<feature type="domain" description="MurNAc-LAA" evidence="4">
    <location>
        <begin position="125"/>
        <end position="274"/>
    </location>
</feature>
<dbReference type="InterPro" id="IPR002508">
    <property type="entry name" value="MurNAc-LAA_cat"/>
</dbReference>
<dbReference type="RefSeq" id="WP_264883038.1">
    <property type="nucleotide sequence ID" value="NZ_JAPDOB010000002.1"/>
</dbReference>
<dbReference type="InterPro" id="IPR050695">
    <property type="entry name" value="N-acetylmuramoyl_amidase_3"/>
</dbReference>
<dbReference type="Gene3D" id="3.40.630.40">
    <property type="entry name" value="Zn-dependent exopeptidases"/>
    <property type="match status" value="1"/>
</dbReference>
<evidence type="ECO:0000256" key="1">
    <source>
        <dbReference type="ARBA" id="ARBA00001561"/>
    </source>
</evidence>
<gene>
    <name evidence="5" type="ORF">OMW55_10715</name>
</gene>
<evidence type="ECO:0000259" key="4">
    <source>
        <dbReference type="SMART" id="SM00646"/>
    </source>
</evidence>
<evidence type="ECO:0000313" key="5">
    <source>
        <dbReference type="EMBL" id="MCW3798273.1"/>
    </source>
</evidence>
<evidence type="ECO:0000313" key="6">
    <source>
        <dbReference type="Proteomes" id="UP001526246"/>
    </source>
</evidence>
<organism evidence="5 6">
    <name type="scientific">Sphingomonas arvum</name>
    <dbReference type="NCBI Taxonomy" id="2992113"/>
    <lineage>
        <taxon>Bacteria</taxon>
        <taxon>Pseudomonadati</taxon>
        <taxon>Pseudomonadota</taxon>
        <taxon>Alphaproteobacteria</taxon>
        <taxon>Sphingomonadales</taxon>
        <taxon>Sphingomonadaceae</taxon>
        <taxon>Sphingomonas</taxon>
    </lineage>
</organism>
<dbReference type="Pfam" id="PF01520">
    <property type="entry name" value="Amidase_3"/>
    <property type="match status" value="1"/>
</dbReference>